<dbReference type="Pfam" id="PF03861">
    <property type="entry name" value="ANTAR"/>
    <property type="match status" value="1"/>
</dbReference>
<dbReference type="InterPro" id="IPR012074">
    <property type="entry name" value="GAF_ANTAR"/>
</dbReference>
<dbReference type="InterPro" id="IPR036388">
    <property type="entry name" value="WH-like_DNA-bd_sf"/>
</dbReference>
<dbReference type="Pfam" id="PF13185">
    <property type="entry name" value="GAF_2"/>
    <property type="match status" value="1"/>
</dbReference>
<keyword evidence="7" id="KW-1185">Reference proteome</keyword>
<evidence type="ECO:0000256" key="4">
    <source>
        <dbReference type="ARBA" id="ARBA00023163"/>
    </source>
</evidence>
<keyword evidence="1" id="KW-0808">Transferase</keyword>
<dbReference type="Proteomes" id="UP001373496">
    <property type="component" value="Unassembled WGS sequence"/>
</dbReference>
<reference evidence="6 7" key="1">
    <citation type="submission" date="2024-03" db="EMBL/GenBank/DDBJ databases">
        <title>Draft genome sequence of Klenkia terrae.</title>
        <authorList>
            <person name="Duangmal K."/>
            <person name="Chantavorakit T."/>
        </authorList>
    </citation>
    <scope>NUCLEOTIDE SEQUENCE [LARGE SCALE GENOMIC DNA]</scope>
    <source>
        <strain evidence="6 7">JCM 17786</strain>
    </source>
</reference>
<protein>
    <submittedName>
        <fullName evidence="6">GAF and ANTAR domain-containing protein</fullName>
    </submittedName>
</protein>
<comment type="caution">
    <text evidence="6">The sequence shown here is derived from an EMBL/GenBank/DDBJ whole genome shotgun (WGS) entry which is preliminary data.</text>
</comment>
<feature type="domain" description="ANTAR" evidence="5">
    <location>
        <begin position="163"/>
        <end position="224"/>
    </location>
</feature>
<evidence type="ECO:0000256" key="3">
    <source>
        <dbReference type="ARBA" id="ARBA00023015"/>
    </source>
</evidence>
<dbReference type="Gene3D" id="3.30.450.40">
    <property type="match status" value="1"/>
</dbReference>
<dbReference type="PROSITE" id="PS50921">
    <property type="entry name" value="ANTAR"/>
    <property type="match status" value="1"/>
</dbReference>
<evidence type="ECO:0000313" key="7">
    <source>
        <dbReference type="Proteomes" id="UP001373496"/>
    </source>
</evidence>
<evidence type="ECO:0000313" key="6">
    <source>
        <dbReference type="EMBL" id="MEI4279512.1"/>
    </source>
</evidence>
<keyword evidence="3" id="KW-0805">Transcription regulation</keyword>
<dbReference type="InterPro" id="IPR003018">
    <property type="entry name" value="GAF"/>
</dbReference>
<name>A0ABU8E7B0_9ACTN</name>
<dbReference type="SMART" id="SM01012">
    <property type="entry name" value="ANTAR"/>
    <property type="match status" value="1"/>
</dbReference>
<dbReference type="Gene3D" id="1.10.10.10">
    <property type="entry name" value="Winged helix-like DNA-binding domain superfamily/Winged helix DNA-binding domain"/>
    <property type="match status" value="1"/>
</dbReference>
<organism evidence="6 7">
    <name type="scientific">Klenkia terrae</name>
    <dbReference type="NCBI Taxonomy" id="1052259"/>
    <lineage>
        <taxon>Bacteria</taxon>
        <taxon>Bacillati</taxon>
        <taxon>Actinomycetota</taxon>
        <taxon>Actinomycetes</taxon>
        <taxon>Geodermatophilales</taxon>
        <taxon>Geodermatophilaceae</taxon>
        <taxon>Klenkia</taxon>
    </lineage>
</organism>
<dbReference type="EMBL" id="JBAPLV010000014">
    <property type="protein sequence ID" value="MEI4279512.1"/>
    <property type="molecule type" value="Genomic_DNA"/>
</dbReference>
<gene>
    <name evidence="6" type="ORF">UXQ13_13660</name>
</gene>
<dbReference type="InterPro" id="IPR029016">
    <property type="entry name" value="GAF-like_dom_sf"/>
</dbReference>
<evidence type="ECO:0000256" key="2">
    <source>
        <dbReference type="ARBA" id="ARBA00022777"/>
    </source>
</evidence>
<dbReference type="InterPro" id="IPR005561">
    <property type="entry name" value="ANTAR"/>
</dbReference>
<proteinExistence type="predicted"/>
<dbReference type="SMART" id="SM00065">
    <property type="entry name" value="GAF"/>
    <property type="match status" value="1"/>
</dbReference>
<accession>A0ABU8E7B0</accession>
<dbReference type="SUPFAM" id="SSF55781">
    <property type="entry name" value="GAF domain-like"/>
    <property type="match status" value="1"/>
</dbReference>
<evidence type="ECO:0000256" key="1">
    <source>
        <dbReference type="ARBA" id="ARBA00022679"/>
    </source>
</evidence>
<dbReference type="InterPro" id="IPR011006">
    <property type="entry name" value="CheY-like_superfamily"/>
</dbReference>
<dbReference type="PIRSF" id="PIRSF036625">
    <property type="entry name" value="GAF_ANTAR"/>
    <property type="match status" value="1"/>
</dbReference>
<evidence type="ECO:0000259" key="5">
    <source>
        <dbReference type="PROSITE" id="PS50921"/>
    </source>
</evidence>
<sequence length="240" mass="24558">MHGGDPVLDRVGEKGAGPAGAGRALLGDLVDTVVRLAPGADACGLTVQRAGGPLTIASAGELARLGDAQQYELGVGPCLESMREGVVVAVPDMVAERRWGGYPARAVAAGVRATLSLPLPGGETPGALNLYARTPGALGDADRQIGQQWADLLAGALATTQSLEEHRDQVGQLEQALVSRTVIGQATGLLMARADCDAAVALEALKRQSQHTNRKLREVAEELVAAHERGARTTAGPAGG</sequence>
<keyword evidence="2" id="KW-0418">Kinase</keyword>
<dbReference type="RefSeq" id="WP_225233565.1">
    <property type="nucleotide sequence ID" value="NZ_JBAPLV010000014.1"/>
</dbReference>
<keyword evidence="4" id="KW-0804">Transcription</keyword>
<dbReference type="SUPFAM" id="SSF52172">
    <property type="entry name" value="CheY-like"/>
    <property type="match status" value="1"/>
</dbReference>